<evidence type="ECO:0000256" key="6">
    <source>
        <dbReference type="ARBA" id="ARBA00022840"/>
    </source>
</evidence>
<dbReference type="SUPFAM" id="SSF56104">
    <property type="entry name" value="SAICAR synthase-like"/>
    <property type="match status" value="1"/>
</dbReference>
<evidence type="ECO:0000256" key="1">
    <source>
        <dbReference type="ARBA" id="ARBA00004672"/>
    </source>
</evidence>
<dbReference type="GO" id="GO:0006189">
    <property type="term" value="P:'de novo' IMP biosynthetic process"/>
    <property type="evidence" value="ECO:0007669"/>
    <property type="project" value="UniProtKB-UniPathway"/>
</dbReference>
<feature type="domain" description="SAICAR synthetase/ADE2 N-terminal" evidence="7">
    <location>
        <begin position="11"/>
        <end position="217"/>
    </location>
</feature>
<sequence length="260" mass="30279">MTSAYKWQHDKTHDILQLSDSKTALIYTNRHSVFKHHICDIPEKGHVLTKTTAWWFNKIIEKGICNTHYLYSKDNIMFVKPSRSIPFYVRVNGYNKYTRLEKPIITYILKGDVDAIITPLQIIELNMASSLDLEIIYKTVLSLYTFGREETLIKGLIMVNSKYHFGFDTFGSIILIDDVHTTDSSRYFDLSNTKDPKKDIVKYWIKENLKSGSKVPQQLIKQASSSYTDFYKKLTGNDLEEYEYFGMSVNYTKLLNVLTC</sequence>
<accession>A0A6C0EJF8</accession>
<dbReference type="PANTHER" id="PTHR43700">
    <property type="entry name" value="PHOSPHORIBOSYLAMINOIMIDAZOLE-SUCCINOCARBOXAMIDE SYNTHASE"/>
    <property type="match status" value="1"/>
</dbReference>
<dbReference type="EMBL" id="MN738864">
    <property type="protein sequence ID" value="QHT28801.1"/>
    <property type="molecule type" value="Genomic_DNA"/>
</dbReference>
<evidence type="ECO:0000259" key="7">
    <source>
        <dbReference type="Pfam" id="PF01259"/>
    </source>
</evidence>
<keyword evidence="4" id="KW-0547">Nucleotide-binding</keyword>
<dbReference type="GO" id="GO:0005737">
    <property type="term" value="C:cytoplasm"/>
    <property type="evidence" value="ECO:0007669"/>
    <property type="project" value="TreeGrafter"/>
</dbReference>
<keyword evidence="6" id="KW-0067">ATP-binding</keyword>
<keyword evidence="3" id="KW-0436">Ligase</keyword>
<dbReference type="UniPathway" id="UPA00074">
    <property type="reaction ID" value="UER00131"/>
</dbReference>
<dbReference type="GO" id="GO:0004639">
    <property type="term" value="F:phosphoribosylaminoimidazolesuccinocarboxamide synthase activity"/>
    <property type="evidence" value="ECO:0007669"/>
    <property type="project" value="UniProtKB-EC"/>
</dbReference>
<protein>
    <recommendedName>
        <fullName evidence="2">phosphoribosylaminoimidazolesuccinocarboxamide synthase</fullName>
        <ecNumber evidence="2">6.3.2.6</ecNumber>
    </recommendedName>
</protein>
<name>A0A6C0EJF8_9ZZZZ</name>
<proteinExistence type="predicted"/>
<dbReference type="EC" id="6.3.2.6" evidence="2"/>
<evidence type="ECO:0000313" key="8">
    <source>
        <dbReference type="EMBL" id="QHT28801.1"/>
    </source>
</evidence>
<dbReference type="InterPro" id="IPR028923">
    <property type="entry name" value="SAICAR_synt/ADE2_N"/>
</dbReference>
<evidence type="ECO:0000256" key="4">
    <source>
        <dbReference type="ARBA" id="ARBA00022741"/>
    </source>
</evidence>
<evidence type="ECO:0000256" key="2">
    <source>
        <dbReference type="ARBA" id="ARBA00012217"/>
    </source>
</evidence>
<comment type="pathway">
    <text evidence="1">Purine metabolism; IMP biosynthesis via de novo pathway; 5-amino-1-(5-phospho-D-ribosyl)imidazole-4-carboxamide from 5-amino-1-(5-phospho-D-ribosyl)imidazole-4-carboxylate: step 1/2.</text>
</comment>
<dbReference type="Gene3D" id="3.30.470.20">
    <property type="entry name" value="ATP-grasp fold, B domain"/>
    <property type="match status" value="1"/>
</dbReference>
<keyword evidence="5" id="KW-0658">Purine biosynthesis</keyword>
<dbReference type="AlphaFoldDB" id="A0A6C0EJF8"/>
<dbReference type="Gene3D" id="3.30.200.20">
    <property type="entry name" value="Phosphorylase Kinase, domain 1"/>
    <property type="match status" value="1"/>
</dbReference>
<dbReference type="GO" id="GO:0005524">
    <property type="term" value="F:ATP binding"/>
    <property type="evidence" value="ECO:0007669"/>
    <property type="project" value="UniProtKB-KW"/>
</dbReference>
<organism evidence="8">
    <name type="scientific">viral metagenome</name>
    <dbReference type="NCBI Taxonomy" id="1070528"/>
    <lineage>
        <taxon>unclassified sequences</taxon>
        <taxon>metagenomes</taxon>
        <taxon>organismal metagenomes</taxon>
    </lineage>
</organism>
<dbReference type="PANTHER" id="PTHR43700:SF1">
    <property type="entry name" value="PHOSPHORIBOSYLAMINOIMIDAZOLE-SUCCINOCARBOXAMIDE SYNTHASE"/>
    <property type="match status" value="1"/>
</dbReference>
<evidence type="ECO:0000256" key="5">
    <source>
        <dbReference type="ARBA" id="ARBA00022755"/>
    </source>
</evidence>
<dbReference type="Pfam" id="PF01259">
    <property type="entry name" value="SAICAR_synt"/>
    <property type="match status" value="1"/>
</dbReference>
<evidence type="ECO:0000256" key="3">
    <source>
        <dbReference type="ARBA" id="ARBA00022598"/>
    </source>
</evidence>
<reference evidence="8" key="1">
    <citation type="journal article" date="2020" name="Nature">
        <title>Giant virus diversity and host interactions through global metagenomics.</title>
        <authorList>
            <person name="Schulz F."/>
            <person name="Roux S."/>
            <person name="Paez-Espino D."/>
            <person name="Jungbluth S."/>
            <person name="Walsh D.A."/>
            <person name="Denef V.J."/>
            <person name="McMahon K.D."/>
            <person name="Konstantinidis K.T."/>
            <person name="Eloe-Fadrosh E.A."/>
            <person name="Kyrpides N.C."/>
            <person name="Woyke T."/>
        </authorList>
    </citation>
    <scope>NUCLEOTIDE SEQUENCE</scope>
    <source>
        <strain evidence="8">GVMAG-M-3300001351-8</strain>
    </source>
</reference>